<dbReference type="Gene3D" id="3.40.50.410">
    <property type="entry name" value="von Willebrand factor, type A domain"/>
    <property type="match status" value="1"/>
</dbReference>
<evidence type="ECO:0000256" key="1">
    <source>
        <dbReference type="PROSITE-ProRule" id="PRU00339"/>
    </source>
</evidence>
<dbReference type="PANTHER" id="PTHR22550:SF14">
    <property type="entry name" value="VWFA DOMAIN-CONTAINING PROTEIN"/>
    <property type="match status" value="1"/>
</dbReference>
<keyword evidence="3" id="KW-0472">Membrane</keyword>
<evidence type="ECO:0000313" key="5">
    <source>
        <dbReference type="EMBL" id="SFP75620.1"/>
    </source>
</evidence>
<dbReference type="Pfam" id="PF13519">
    <property type="entry name" value="VWA_2"/>
    <property type="match status" value="1"/>
</dbReference>
<feature type="transmembrane region" description="Helical" evidence="3">
    <location>
        <begin position="295"/>
        <end position="315"/>
    </location>
</feature>
<feature type="repeat" description="TPR" evidence="1">
    <location>
        <begin position="373"/>
        <end position="406"/>
    </location>
</feature>
<feature type="region of interest" description="Disordered" evidence="2">
    <location>
        <begin position="460"/>
        <end position="507"/>
    </location>
</feature>
<dbReference type="SUPFAM" id="SSF53300">
    <property type="entry name" value="vWA-like"/>
    <property type="match status" value="1"/>
</dbReference>
<dbReference type="InterPro" id="IPR011990">
    <property type="entry name" value="TPR-like_helical_dom_sf"/>
</dbReference>
<keyword evidence="3" id="KW-0812">Transmembrane</keyword>
<dbReference type="AlphaFoldDB" id="A0A1I5SXZ5"/>
<dbReference type="PANTHER" id="PTHR22550">
    <property type="entry name" value="SPORE GERMINATION PROTEIN"/>
    <property type="match status" value="1"/>
</dbReference>
<evidence type="ECO:0000256" key="3">
    <source>
        <dbReference type="SAM" id="Phobius"/>
    </source>
</evidence>
<dbReference type="EMBL" id="FOXB01000038">
    <property type="protein sequence ID" value="SFP75620.1"/>
    <property type="molecule type" value="Genomic_DNA"/>
</dbReference>
<evidence type="ECO:0000256" key="2">
    <source>
        <dbReference type="SAM" id="MobiDB-lite"/>
    </source>
</evidence>
<evidence type="ECO:0000313" key="6">
    <source>
        <dbReference type="Proteomes" id="UP000199227"/>
    </source>
</evidence>
<dbReference type="InterPro" id="IPR019734">
    <property type="entry name" value="TPR_rpt"/>
</dbReference>
<reference evidence="5 6" key="1">
    <citation type="submission" date="2016-10" db="EMBL/GenBank/DDBJ databases">
        <authorList>
            <person name="de Groot N.N."/>
        </authorList>
    </citation>
    <scope>NUCLEOTIDE SEQUENCE [LARGE SCALE GENOMIC DNA]</scope>
    <source>
        <strain evidence="5 6">EP1-55-1</strain>
    </source>
</reference>
<organism evidence="5 6">
    <name type="scientific">Hydrogenimonas thermophila</name>
    <dbReference type="NCBI Taxonomy" id="223786"/>
    <lineage>
        <taxon>Bacteria</taxon>
        <taxon>Pseudomonadati</taxon>
        <taxon>Campylobacterota</taxon>
        <taxon>Epsilonproteobacteria</taxon>
        <taxon>Campylobacterales</taxon>
        <taxon>Hydrogenimonadaceae</taxon>
        <taxon>Hydrogenimonas</taxon>
    </lineage>
</organism>
<dbReference type="OrthoDB" id="9807628at2"/>
<dbReference type="Proteomes" id="UP000199227">
    <property type="component" value="Unassembled WGS sequence"/>
</dbReference>
<dbReference type="PROSITE" id="PS50005">
    <property type="entry name" value="TPR"/>
    <property type="match status" value="2"/>
</dbReference>
<dbReference type="SMART" id="SM00028">
    <property type="entry name" value="TPR"/>
    <property type="match status" value="2"/>
</dbReference>
<dbReference type="InterPro" id="IPR002035">
    <property type="entry name" value="VWF_A"/>
</dbReference>
<feature type="repeat" description="TPR" evidence="1">
    <location>
        <begin position="408"/>
        <end position="441"/>
    </location>
</feature>
<dbReference type="Pfam" id="PF13176">
    <property type="entry name" value="TPR_7"/>
    <property type="match status" value="1"/>
</dbReference>
<accession>A0A1I5SXZ5</accession>
<keyword evidence="3" id="KW-1133">Transmembrane helix</keyword>
<feature type="region of interest" description="Disordered" evidence="2">
    <location>
        <begin position="520"/>
        <end position="540"/>
    </location>
</feature>
<gene>
    <name evidence="5" type="ORF">SAMN05216234_13819</name>
</gene>
<dbReference type="PROSITE" id="PS50234">
    <property type="entry name" value="VWFA"/>
    <property type="match status" value="1"/>
</dbReference>
<dbReference type="InterPro" id="IPR050768">
    <property type="entry name" value="UPF0353/GerABKA_families"/>
</dbReference>
<keyword evidence="1" id="KW-0802">TPR repeat</keyword>
<dbReference type="Gene3D" id="1.25.40.10">
    <property type="entry name" value="Tetratricopeptide repeat domain"/>
    <property type="match status" value="1"/>
</dbReference>
<dbReference type="SUPFAM" id="SSF48452">
    <property type="entry name" value="TPR-like"/>
    <property type="match status" value="1"/>
</dbReference>
<feature type="transmembrane region" description="Helical" evidence="3">
    <location>
        <begin position="56"/>
        <end position="74"/>
    </location>
</feature>
<dbReference type="InterPro" id="IPR036465">
    <property type="entry name" value="vWFA_dom_sf"/>
</dbReference>
<evidence type="ECO:0000259" key="4">
    <source>
        <dbReference type="PROSITE" id="PS50234"/>
    </source>
</evidence>
<proteinExistence type="predicted"/>
<dbReference type="RefSeq" id="WP_092913584.1">
    <property type="nucleotide sequence ID" value="NZ_FOXB01000038.1"/>
</dbReference>
<dbReference type="Pfam" id="PF00515">
    <property type="entry name" value="TPR_1"/>
    <property type="match status" value="1"/>
</dbReference>
<name>A0A1I5SXZ5_9BACT</name>
<feature type="transmembrane region" description="Helical" evidence="3">
    <location>
        <begin position="7"/>
        <end position="24"/>
    </location>
</feature>
<sequence length="540" mass="61009">MRFLYPEFLYLMLIPAGVLIYLISTNRDALERIFEPKTLEKLRISGDGLGRTGHNVLIFIAFFFMTLALAQPVIEKGEERVKVSGTDIVIAIDLSLSMQARDFFPNRLAFAKQKIKEILPQLPAGRVAIVGFTSASFIVAPLTTDKDALNFLLNRLKSETITAKGTDLLAAIKGSIKLLKNSSSKTLLLVTDGGDVENIDPIVSLLKKESVRPIIWMVATQKGAPLPMEKFSKKSKDLVLSKANRRLKRVADECDGLYVEATISQRDEKKIEEYLKQLSNVSKTYEKVVNKRIQLFYYPLALALLILPFGIYSIGRGSQSALLLFFISLSYQKVDAGILDFQLIEDGKKTYKEGDYKRSVKAFEELSIHNPRSEVWFNLGNSYYKSGRYKMALNAYSKVVTKDLKIEKAKLYNMANCYVKLGELEKAALFYQKVLKLGNDEDAKANLALVLKALKEKKKQDKKSSYKGKNKEKNRNKSSSEASVSKENSSKPGALKNRVKKRELSQAEEKKWMQLIENQPLKSKLYPLTPPESKENVNPW</sequence>
<feature type="domain" description="VWFA" evidence="4">
    <location>
        <begin position="87"/>
        <end position="278"/>
    </location>
</feature>
<keyword evidence="6" id="KW-1185">Reference proteome</keyword>
<dbReference type="SMART" id="SM00327">
    <property type="entry name" value="VWA"/>
    <property type="match status" value="1"/>
</dbReference>
<feature type="compositionally biased region" description="Basic and acidic residues" evidence="2">
    <location>
        <begin position="460"/>
        <end position="475"/>
    </location>
</feature>
<feature type="compositionally biased region" description="Low complexity" evidence="2">
    <location>
        <begin position="477"/>
        <end position="491"/>
    </location>
</feature>
<protein>
    <submittedName>
        <fullName evidence="5">Ca-activated chloride channel family protein</fullName>
    </submittedName>
</protein>
<dbReference type="STRING" id="223786.SAMN05216234_13819"/>